<dbReference type="InterPro" id="IPR033469">
    <property type="entry name" value="CYTH-like_dom_sf"/>
</dbReference>
<keyword evidence="2" id="KW-1185">Reference proteome</keyword>
<dbReference type="RefSeq" id="WP_051911431.1">
    <property type="nucleotide sequence ID" value="NZ_CP035509.1"/>
</dbReference>
<evidence type="ECO:0000313" key="2">
    <source>
        <dbReference type="Proteomes" id="UP000028826"/>
    </source>
</evidence>
<dbReference type="InterPro" id="IPR023577">
    <property type="entry name" value="CYTH_domain"/>
</dbReference>
<dbReference type="Gene3D" id="2.40.320.10">
    <property type="entry name" value="Hypothetical Protein Pfu-838710-001"/>
    <property type="match status" value="1"/>
</dbReference>
<dbReference type="SMART" id="SM01118">
    <property type="entry name" value="CYTH"/>
    <property type="match status" value="1"/>
</dbReference>
<dbReference type="OrthoDB" id="9805588at2"/>
<dbReference type="STRING" id="195105.CN97_07785"/>
<accession>A0A086XUG8</accession>
<comment type="caution">
    <text evidence="1">The sequence shown here is derived from an EMBL/GenBank/DDBJ whole genome shotgun (WGS) entry which is preliminary data.</text>
</comment>
<dbReference type="PANTHER" id="PTHR40114:SF1">
    <property type="entry name" value="SLR0698 PROTEIN"/>
    <property type="match status" value="1"/>
</dbReference>
<dbReference type="eggNOG" id="COG2954">
    <property type="taxonomic scope" value="Bacteria"/>
</dbReference>
<evidence type="ECO:0000313" key="1">
    <source>
        <dbReference type="EMBL" id="KFI25668.1"/>
    </source>
</evidence>
<dbReference type="Proteomes" id="UP000028826">
    <property type="component" value="Unassembled WGS sequence"/>
</dbReference>
<dbReference type="AlphaFoldDB" id="A0A086XUG8"/>
<name>A0A086XUG8_9RHOB</name>
<dbReference type="SUPFAM" id="SSF55154">
    <property type="entry name" value="CYTH-like phosphatases"/>
    <property type="match status" value="1"/>
</dbReference>
<dbReference type="EMBL" id="JGYG01000023">
    <property type="protein sequence ID" value="KFI25668.1"/>
    <property type="molecule type" value="Genomic_DNA"/>
</dbReference>
<sequence>MPTEIERKFLIRSNDWEPHVMRTLHILDYLVARFDTGKARIRICGEEAILTFKGQKTGVRRGEYHLPLEKEQARVMIDEFVVSDAVEKNRHEVEVAGVVWQVDEYLGALSGFVTADVELPHEDHRLVLPAWAGPEITNDARFGSSALTAALDRGEEAVEALFEAAMLGAKESSRKAASICDQREPRTSDHTKTSFALREDVNARTDLIINDD</sequence>
<proteinExistence type="predicted"/>
<protein>
    <submittedName>
        <fullName evidence="1">Adenylate cyclase</fullName>
    </submittedName>
</protein>
<organism evidence="1 2">
    <name type="scientific">Haematobacter massiliensis</name>
    <dbReference type="NCBI Taxonomy" id="195105"/>
    <lineage>
        <taxon>Bacteria</taxon>
        <taxon>Pseudomonadati</taxon>
        <taxon>Pseudomonadota</taxon>
        <taxon>Alphaproteobacteria</taxon>
        <taxon>Rhodobacterales</taxon>
        <taxon>Paracoccaceae</taxon>
        <taxon>Haematobacter</taxon>
    </lineage>
</organism>
<dbReference type="PANTHER" id="PTHR40114">
    <property type="entry name" value="SLR0698 PROTEIN"/>
    <property type="match status" value="1"/>
</dbReference>
<gene>
    <name evidence="1" type="ORF">CN97_07785</name>
</gene>
<dbReference type="InterPro" id="IPR012042">
    <property type="entry name" value="NeuTTM/CthTTM-like"/>
</dbReference>
<reference evidence="1 2" key="1">
    <citation type="submission" date="2014-03" db="EMBL/GenBank/DDBJ databases">
        <title>Genome of Haematobacter massiliensis CCUG 47968.</title>
        <authorList>
            <person name="Wang D."/>
            <person name="Wang G."/>
        </authorList>
    </citation>
    <scope>NUCLEOTIDE SEQUENCE [LARGE SCALE GENOMIC DNA]</scope>
    <source>
        <strain evidence="1 2">CCUG 47968</strain>
    </source>
</reference>
<dbReference type="Pfam" id="PF01928">
    <property type="entry name" value="CYTH"/>
    <property type="match status" value="1"/>
</dbReference>